<feature type="compositionally biased region" description="Basic residues" evidence="1">
    <location>
        <begin position="398"/>
        <end position="407"/>
    </location>
</feature>
<name>A0A2U3E949_PURLI</name>
<evidence type="ECO:0000313" key="3">
    <source>
        <dbReference type="Proteomes" id="UP000245956"/>
    </source>
</evidence>
<reference evidence="2 3" key="1">
    <citation type="journal article" date="2016" name="Front. Microbiol.">
        <title>Genome and transcriptome sequences reveal the specific parasitism of the nematophagous Purpureocillium lilacinum 36-1.</title>
        <authorList>
            <person name="Xie J."/>
            <person name="Li S."/>
            <person name="Mo C."/>
            <person name="Xiao X."/>
            <person name="Peng D."/>
            <person name="Wang G."/>
            <person name="Xiao Y."/>
        </authorList>
    </citation>
    <scope>NUCLEOTIDE SEQUENCE [LARGE SCALE GENOMIC DNA]</scope>
    <source>
        <strain evidence="2 3">36-1</strain>
    </source>
</reference>
<accession>A0A2U3E949</accession>
<comment type="caution">
    <text evidence="2">The sequence shown here is derived from an EMBL/GenBank/DDBJ whole genome shotgun (WGS) entry which is preliminary data.</text>
</comment>
<dbReference type="PANTHER" id="PTHR15615:SF36">
    <property type="entry name" value="PHO85 CYCLIN-5"/>
    <property type="match status" value="1"/>
</dbReference>
<dbReference type="Proteomes" id="UP000245956">
    <property type="component" value="Unassembled WGS sequence"/>
</dbReference>
<evidence type="ECO:0000313" key="2">
    <source>
        <dbReference type="EMBL" id="PWI71044.1"/>
    </source>
</evidence>
<gene>
    <name evidence="2" type="ORF">PCL_12412</name>
</gene>
<feature type="region of interest" description="Disordered" evidence="1">
    <location>
        <begin position="249"/>
        <end position="275"/>
    </location>
</feature>
<dbReference type="CDD" id="cd20557">
    <property type="entry name" value="CYCLIN_ScPCL1-like"/>
    <property type="match status" value="1"/>
</dbReference>
<feature type="region of interest" description="Disordered" evidence="1">
    <location>
        <begin position="395"/>
        <end position="491"/>
    </location>
</feature>
<dbReference type="GO" id="GO:0016538">
    <property type="term" value="F:cyclin-dependent protein serine/threonine kinase regulator activity"/>
    <property type="evidence" value="ECO:0007669"/>
    <property type="project" value="TreeGrafter"/>
</dbReference>
<dbReference type="InterPro" id="IPR013922">
    <property type="entry name" value="Cyclin_PHO80-like"/>
</dbReference>
<feature type="compositionally biased region" description="Basic and acidic residues" evidence="1">
    <location>
        <begin position="451"/>
        <end position="463"/>
    </location>
</feature>
<feature type="region of interest" description="Disordered" evidence="1">
    <location>
        <begin position="1268"/>
        <end position="1294"/>
    </location>
</feature>
<organism evidence="2 3">
    <name type="scientific">Purpureocillium lilacinum</name>
    <name type="common">Paecilomyces lilacinus</name>
    <dbReference type="NCBI Taxonomy" id="33203"/>
    <lineage>
        <taxon>Eukaryota</taxon>
        <taxon>Fungi</taxon>
        <taxon>Dikarya</taxon>
        <taxon>Ascomycota</taxon>
        <taxon>Pezizomycotina</taxon>
        <taxon>Sordariomycetes</taxon>
        <taxon>Hypocreomycetidae</taxon>
        <taxon>Hypocreales</taxon>
        <taxon>Ophiocordycipitaceae</taxon>
        <taxon>Purpureocillium</taxon>
    </lineage>
</organism>
<dbReference type="Gene3D" id="1.10.472.10">
    <property type="entry name" value="Cyclin-like"/>
    <property type="match status" value="1"/>
</dbReference>
<feature type="region of interest" description="Disordered" evidence="1">
    <location>
        <begin position="1145"/>
        <end position="1167"/>
    </location>
</feature>
<protein>
    <submittedName>
        <fullName evidence="2">G1/S-specific cyclin Pcl5</fullName>
    </submittedName>
</protein>
<proteinExistence type="predicted"/>
<feature type="region of interest" description="Disordered" evidence="1">
    <location>
        <begin position="720"/>
        <end position="741"/>
    </location>
</feature>
<dbReference type="GO" id="GO:0000307">
    <property type="term" value="C:cyclin-dependent protein kinase holoenzyme complex"/>
    <property type="evidence" value="ECO:0007669"/>
    <property type="project" value="TreeGrafter"/>
</dbReference>
<dbReference type="GO" id="GO:0005634">
    <property type="term" value="C:nucleus"/>
    <property type="evidence" value="ECO:0007669"/>
    <property type="project" value="TreeGrafter"/>
</dbReference>
<dbReference type="EMBL" id="LCWV01000008">
    <property type="protein sequence ID" value="PWI71044.1"/>
    <property type="molecule type" value="Genomic_DNA"/>
</dbReference>
<sequence>MSSGLPSRRFAPVRQPLDGLHEATRQEVPVRSVAQRDQRLASQAKRHLEFVFGGSGEFRQVAPHPVHADGVERGETCEVIAGVCPESLTRPLSRGPFAMRAVRNGGLVPKTDRGWQSLHCIPSAIHGMALAHTQAEMAKYLPSPLRHRRFGMDCALCGPFRITGAVASFESDSAWLSSPLGSGDFAPVPQPGCSFHRREGGETRHADTNTASRGAVARLVRHDSSPLTDHGAGHPPGKARLLRPCLGPRRGPGVRPTASAKAPSQRAQAFPMRCDDSSSQLGVSATVLGWRAVTGCAGPGGNALSGRGQGSTARHSRNGIRGDRGGAAAELRGLRKWSWGGAGKRRPLMNRQMGLQGARGCGQWSAGKIWTQPVRSCAGAEPAQVSSGWAACTLSRQPRARCTRRGTKTLPPAASHHTLTSSQSQPAPPMPGSSSGTPPSPPAHPLASQRSDGHRGTGSERMRARGRRPPIQNHRPSQQASRFPSPIELQRRHDEVRYRPVIVTSDSRSLLWFLSTPRRNSTLWVSFPVPILTDQSSPPPTRSGIHLYLANLREANDEHHCHQQAAEAVPGAVTCTSTHCLAASEIASWAATGPRGNTRVATAQESHQPISPQAPLIASPKAVTTLALIPAPRLSGHVRESHHRRLRIYTLALATAPLSTRLTAPPKNPPRLPNLLSRWYKMKCDAYGSPASVASSIRYAPYNSAISASASTSTASVWSDTASQSSDDTSISANTSDSDSCDSYCLSKRATVTASEKAASFRRSLLQREAETSVPAELRQNPRRTAGSHARSAAPPALVRQSDRKINFVDNLVDSSTQIVEAIWPLSSVICRSEQSSKAVLPLRTFIQETLRRSRTSYSTLQVALYYLILIKPHVPKHNFTTEQPEDRYSDRALQCGRRMFLAALILASKYLQDRNYSARAWSKISGLNTQEINQNEIAFLLAVNWKLHIADDVFQRWTEMVLKYTPPPSPPSPGGISQVIAQQTADWKQIILKLDPELTNIEGLIPQVSSKTSDLSVMSPRSILNGTQDARTGFDTPSALQTPKSCGTPAFMEPAPTSVFTPGRLAPSLGLLPTPRLTPQTSGFCTPAVSAASQIMGKCGAMGLAMAQANCINTAQALERFPCSSTSSPQGYCPVRRSSLANSVSTASSPESMVSDTSRSSRSSSISSASSLVSATNYTSSGRGSVPSRFRATKLWNDKVCARPTVPSVPEDYDEPCPSSSPESYTGPVNKLGDLTLETPLARREMDLDEVARDPASDAARALQDLHRQASANATPIARTGCKRSRTSSMDNNLQDNVREILSAGYEASQAGWPESLVRRRGGVASDSYLQFPGRPIVGAPGKRVCCSAEAASGYTSAKIHPAISLRGPGMWDGILN</sequence>
<dbReference type="Pfam" id="PF08613">
    <property type="entry name" value="Cyclin"/>
    <property type="match status" value="1"/>
</dbReference>
<feature type="region of interest" description="Disordered" evidence="1">
    <location>
        <begin position="1211"/>
        <end position="1234"/>
    </location>
</feature>
<dbReference type="PANTHER" id="PTHR15615">
    <property type="match status" value="1"/>
</dbReference>
<feature type="region of interest" description="Disordered" evidence="1">
    <location>
        <begin position="300"/>
        <end position="325"/>
    </location>
</feature>
<feature type="region of interest" description="Disordered" evidence="1">
    <location>
        <begin position="771"/>
        <end position="798"/>
    </location>
</feature>
<evidence type="ECO:0000256" key="1">
    <source>
        <dbReference type="SAM" id="MobiDB-lite"/>
    </source>
</evidence>
<feature type="region of interest" description="Disordered" evidence="1">
    <location>
        <begin position="1"/>
        <end position="31"/>
    </location>
</feature>
<feature type="compositionally biased region" description="Gly residues" evidence="1">
    <location>
        <begin position="300"/>
        <end position="309"/>
    </location>
</feature>
<dbReference type="GO" id="GO:0019901">
    <property type="term" value="F:protein kinase binding"/>
    <property type="evidence" value="ECO:0007669"/>
    <property type="project" value="InterPro"/>
</dbReference>